<evidence type="ECO:0000313" key="1">
    <source>
        <dbReference type="EMBL" id="QJA93812.1"/>
    </source>
</evidence>
<accession>A0A6M3LJP3</accession>
<proteinExistence type="predicted"/>
<gene>
    <name evidence="1" type="ORF">MM415B04111_0011</name>
</gene>
<name>A0A6M3LJP3_9ZZZZ</name>
<protein>
    <submittedName>
        <fullName evidence="1">Uncharacterized protein</fullName>
    </submittedName>
</protein>
<dbReference type="EMBL" id="MT143179">
    <property type="protein sequence ID" value="QJA93812.1"/>
    <property type="molecule type" value="Genomic_DNA"/>
</dbReference>
<sequence length="161" mass="18587">MKIYDVMVPGCREKFETWIRDRGGVQVWRNLNLSNPGAGNQFTPATMVIETARQEAGYLGKKIGDTVPYPNPHWSVGAGEVVTDIKRFRFVKSFKELKRIRVALRRGDGLNFCLTNGSQRKLDRALEKAREKYDDVVYRKDGGLFDYERFIVVEVPEWEVL</sequence>
<organism evidence="1">
    <name type="scientific">viral metagenome</name>
    <dbReference type="NCBI Taxonomy" id="1070528"/>
    <lineage>
        <taxon>unclassified sequences</taxon>
        <taxon>metagenomes</taxon>
        <taxon>organismal metagenomes</taxon>
    </lineage>
</organism>
<dbReference type="AlphaFoldDB" id="A0A6M3LJP3"/>
<reference evidence="1" key="1">
    <citation type="submission" date="2020-03" db="EMBL/GenBank/DDBJ databases">
        <title>The deep terrestrial virosphere.</title>
        <authorList>
            <person name="Holmfeldt K."/>
            <person name="Nilsson E."/>
            <person name="Simone D."/>
            <person name="Lopez-Fernandez M."/>
            <person name="Wu X."/>
            <person name="de Brujin I."/>
            <person name="Lundin D."/>
            <person name="Andersson A."/>
            <person name="Bertilsson S."/>
            <person name="Dopson M."/>
        </authorList>
    </citation>
    <scope>NUCLEOTIDE SEQUENCE</scope>
    <source>
        <strain evidence="1">MM415B04111</strain>
    </source>
</reference>